<name>A0AA36CC24_9BILA</name>
<accession>A0AA36CC24</accession>
<organism evidence="1 3">
    <name type="scientific">Mesorhabditis spiculigera</name>
    <dbReference type="NCBI Taxonomy" id="96644"/>
    <lineage>
        <taxon>Eukaryota</taxon>
        <taxon>Metazoa</taxon>
        <taxon>Ecdysozoa</taxon>
        <taxon>Nematoda</taxon>
        <taxon>Chromadorea</taxon>
        <taxon>Rhabditida</taxon>
        <taxon>Rhabditina</taxon>
        <taxon>Rhabditomorpha</taxon>
        <taxon>Rhabditoidea</taxon>
        <taxon>Rhabditidae</taxon>
        <taxon>Mesorhabditinae</taxon>
        <taxon>Mesorhabditis</taxon>
    </lineage>
</organism>
<protein>
    <submittedName>
        <fullName evidence="1">Uncharacterized protein</fullName>
    </submittedName>
</protein>
<gene>
    <name evidence="2" type="ORF">MSPICULIGERA_LOCUS17797</name>
    <name evidence="1" type="ORF">MSPICULIGERA_LOCUS4328</name>
</gene>
<sequence length="71" mass="7920">MAALRLVFVLCAILGLLFAWTYDGPSNQVHGASARSAHEANLIRSRMIQAMLDVDPNGPTQWIRKWQAINN</sequence>
<keyword evidence="3" id="KW-1185">Reference proteome</keyword>
<feature type="non-terminal residue" evidence="1">
    <location>
        <position position="71"/>
    </location>
</feature>
<dbReference type="Proteomes" id="UP001177023">
    <property type="component" value="Unassembled WGS sequence"/>
</dbReference>
<dbReference type="AlphaFoldDB" id="A0AA36CC24"/>
<dbReference type="EMBL" id="CATQJA010001091">
    <property type="protein sequence ID" value="CAJ0565697.1"/>
    <property type="molecule type" value="Genomic_DNA"/>
</dbReference>
<dbReference type="EMBL" id="CATQJA010002657">
    <property type="protein sequence ID" value="CAJ0579585.1"/>
    <property type="molecule type" value="Genomic_DNA"/>
</dbReference>
<proteinExistence type="predicted"/>
<evidence type="ECO:0000313" key="1">
    <source>
        <dbReference type="EMBL" id="CAJ0565697.1"/>
    </source>
</evidence>
<reference evidence="1" key="1">
    <citation type="submission" date="2023-06" db="EMBL/GenBank/DDBJ databases">
        <authorList>
            <person name="Delattre M."/>
        </authorList>
    </citation>
    <scope>NUCLEOTIDE SEQUENCE</scope>
    <source>
        <strain evidence="1">AF72</strain>
    </source>
</reference>
<comment type="caution">
    <text evidence="1">The sequence shown here is derived from an EMBL/GenBank/DDBJ whole genome shotgun (WGS) entry which is preliminary data.</text>
</comment>
<evidence type="ECO:0000313" key="3">
    <source>
        <dbReference type="Proteomes" id="UP001177023"/>
    </source>
</evidence>
<evidence type="ECO:0000313" key="2">
    <source>
        <dbReference type="EMBL" id="CAJ0579585.1"/>
    </source>
</evidence>